<evidence type="ECO:0000259" key="1">
    <source>
        <dbReference type="Pfam" id="PF00535"/>
    </source>
</evidence>
<name>A0ABX2DCC1_9SPHI</name>
<dbReference type="InterPro" id="IPR029044">
    <property type="entry name" value="Nucleotide-diphossugar_trans"/>
</dbReference>
<dbReference type="SUPFAM" id="SSF53448">
    <property type="entry name" value="Nucleotide-diphospho-sugar transferases"/>
    <property type="match status" value="1"/>
</dbReference>
<dbReference type="PANTHER" id="PTHR22916:SF3">
    <property type="entry name" value="UDP-GLCNAC:BETAGAL BETA-1,3-N-ACETYLGLUCOSAMINYLTRANSFERASE-LIKE PROTEIN 1"/>
    <property type="match status" value="1"/>
</dbReference>
<keyword evidence="3" id="KW-1185">Reference proteome</keyword>
<sequence>MNNNTYKVSIIVPCYNQAKYLEQCFSSLINQTYANWECILVDDGSTDHTEKVGKEWAQKDARIKYYKKSNGGLSSARNFGLNHITGDFIQFLDADDFLAPSKFEKSLSQVTVKDNTVIITNFLLFDDNKQKEKPAYCKLEQNCFNQEAILMEWDKRFTIPINCALFPSNLTANYLFREDLKAKEDWIFWLQIYQHEPQTIFINEPLAFYRENTSGMTRKDDFMFENKMKAIKIIEQIINKPSLFNTYLRYNNDYLLHENHKQLKQIKLLKHKRTFKYKLEKLLRPFTGKKD</sequence>
<dbReference type="Gene3D" id="3.90.550.10">
    <property type="entry name" value="Spore Coat Polysaccharide Biosynthesis Protein SpsA, Chain A"/>
    <property type="match status" value="1"/>
</dbReference>
<accession>A0ABX2DCC1</accession>
<feature type="domain" description="Glycosyltransferase 2-like" evidence="1">
    <location>
        <begin position="9"/>
        <end position="166"/>
    </location>
</feature>
<evidence type="ECO:0000313" key="2">
    <source>
        <dbReference type="EMBL" id="NQX31726.1"/>
    </source>
</evidence>
<protein>
    <submittedName>
        <fullName evidence="2">Glycosyltransferase family 2 protein</fullName>
    </submittedName>
</protein>
<dbReference type="InterPro" id="IPR001173">
    <property type="entry name" value="Glyco_trans_2-like"/>
</dbReference>
<dbReference type="RefSeq" id="WP_173271135.1">
    <property type="nucleotide sequence ID" value="NZ_JABMKV010000002.1"/>
</dbReference>
<dbReference type="Proteomes" id="UP000762110">
    <property type="component" value="Unassembled WGS sequence"/>
</dbReference>
<comment type="caution">
    <text evidence="2">The sequence shown here is derived from an EMBL/GenBank/DDBJ whole genome shotgun (WGS) entry which is preliminary data.</text>
</comment>
<dbReference type="CDD" id="cd00761">
    <property type="entry name" value="Glyco_tranf_GTA_type"/>
    <property type="match status" value="1"/>
</dbReference>
<dbReference type="PANTHER" id="PTHR22916">
    <property type="entry name" value="GLYCOSYLTRANSFERASE"/>
    <property type="match status" value="1"/>
</dbReference>
<organism evidence="2 3">
    <name type="scientific">Pedobacter boryungensis</name>
    <dbReference type="NCBI Taxonomy" id="869962"/>
    <lineage>
        <taxon>Bacteria</taxon>
        <taxon>Pseudomonadati</taxon>
        <taxon>Bacteroidota</taxon>
        <taxon>Sphingobacteriia</taxon>
        <taxon>Sphingobacteriales</taxon>
        <taxon>Sphingobacteriaceae</taxon>
        <taxon>Pedobacter</taxon>
    </lineage>
</organism>
<proteinExistence type="predicted"/>
<gene>
    <name evidence="2" type="ORF">HQN85_08320</name>
</gene>
<evidence type="ECO:0000313" key="3">
    <source>
        <dbReference type="Proteomes" id="UP000762110"/>
    </source>
</evidence>
<dbReference type="EMBL" id="JABMKV010000002">
    <property type="protein sequence ID" value="NQX31726.1"/>
    <property type="molecule type" value="Genomic_DNA"/>
</dbReference>
<reference evidence="2 3" key="1">
    <citation type="submission" date="2020-05" db="EMBL/GenBank/DDBJ databases">
        <title>Description of Pedobacter foliorum sp. nov.</title>
        <authorList>
            <person name="Qi S."/>
            <person name="Carlier A."/>
            <person name="Cnockaert M."/>
            <person name="Vandamme P."/>
        </authorList>
    </citation>
    <scope>NUCLEOTIDE SEQUENCE [LARGE SCALE GENOMIC DNA]</scope>
    <source>
        <strain evidence="2 3">LMG 31300</strain>
    </source>
</reference>
<dbReference type="Pfam" id="PF00535">
    <property type="entry name" value="Glycos_transf_2"/>
    <property type="match status" value="1"/>
</dbReference>